<protein>
    <recommendedName>
        <fullName evidence="2">Peptidase C13 family protein</fullName>
    </recommendedName>
</protein>
<feature type="non-terminal residue" evidence="1">
    <location>
        <position position="1"/>
    </location>
</feature>
<gene>
    <name evidence="1" type="ORF">S03H2_47955</name>
</gene>
<dbReference type="InterPro" id="IPR050452">
    <property type="entry name" value="Metacaspase"/>
</dbReference>
<dbReference type="GO" id="GO:0006508">
    <property type="term" value="P:proteolysis"/>
    <property type="evidence" value="ECO:0007669"/>
    <property type="project" value="InterPro"/>
</dbReference>
<dbReference type="AlphaFoldDB" id="X1JZF2"/>
<dbReference type="Pfam" id="PF01650">
    <property type="entry name" value="Peptidase_C13"/>
    <property type="match status" value="1"/>
</dbReference>
<evidence type="ECO:0008006" key="2">
    <source>
        <dbReference type="Google" id="ProtNLM"/>
    </source>
</evidence>
<dbReference type="PANTHER" id="PTHR48104:SF30">
    <property type="entry name" value="METACASPASE-1"/>
    <property type="match status" value="1"/>
</dbReference>
<accession>X1JZF2</accession>
<feature type="non-terminal residue" evidence="1">
    <location>
        <position position="265"/>
    </location>
</feature>
<proteinExistence type="predicted"/>
<dbReference type="GO" id="GO:0005737">
    <property type="term" value="C:cytoplasm"/>
    <property type="evidence" value="ECO:0007669"/>
    <property type="project" value="TreeGrafter"/>
</dbReference>
<sequence>FDAPATDAWVYFVDEVPAANWGHPAKIVYVDAMNGEPSEADCQFPLKMLPAFNGITEGAVNEIARIKEFEWWKEFEPPVIDKYPFGGKSKYNKYHVLISGGISESSNNTRYLNDLKFIYHTLLDRYKGNTDKNIYVIYADGNADLTGDGTDDVDYAATKANVTGVLTMLADNLGPDDVLFVYVTNHGGYESGQDCYICLYYGQSIKDDEFAALINKIQAGQMKFVFEQCYSGGMIDDLAGLSGKNLSVATASDYDEPSYGAQVPP</sequence>
<reference evidence="1" key="1">
    <citation type="journal article" date="2014" name="Front. Microbiol.">
        <title>High frequency of phylogenetically diverse reductive dehalogenase-homologous genes in deep subseafloor sedimentary metagenomes.</title>
        <authorList>
            <person name="Kawai M."/>
            <person name="Futagami T."/>
            <person name="Toyoda A."/>
            <person name="Takaki Y."/>
            <person name="Nishi S."/>
            <person name="Hori S."/>
            <person name="Arai W."/>
            <person name="Tsubouchi T."/>
            <person name="Morono Y."/>
            <person name="Uchiyama I."/>
            <person name="Ito T."/>
            <person name="Fujiyama A."/>
            <person name="Inagaki F."/>
            <person name="Takami H."/>
        </authorList>
    </citation>
    <scope>NUCLEOTIDE SEQUENCE</scope>
    <source>
        <strain evidence="1">Expedition CK06-06</strain>
    </source>
</reference>
<dbReference type="EMBL" id="BARU01030194">
    <property type="protein sequence ID" value="GAH75218.1"/>
    <property type="molecule type" value="Genomic_DNA"/>
</dbReference>
<evidence type="ECO:0000313" key="1">
    <source>
        <dbReference type="EMBL" id="GAH75218.1"/>
    </source>
</evidence>
<organism evidence="1">
    <name type="scientific">marine sediment metagenome</name>
    <dbReference type="NCBI Taxonomy" id="412755"/>
    <lineage>
        <taxon>unclassified sequences</taxon>
        <taxon>metagenomes</taxon>
        <taxon>ecological metagenomes</taxon>
    </lineage>
</organism>
<dbReference type="InterPro" id="IPR001096">
    <property type="entry name" value="Peptidase_C13"/>
</dbReference>
<dbReference type="GO" id="GO:0004197">
    <property type="term" value="F:cysteine-type endopeptidase activity"/>
    <property type="evidence" value="ECO:0007669"/>
    <property type="project" value="TreeGrafter"/>
</dbReference>
<dbReference type="PANTHER" id="PTHR48104">
    <property type="entry name" value="METACASPASE-4"/>
    <property type="match status" value="1"/>
</dbReference>
<comment type="caution">
    <text evidence="1">The sequence shown here is derived from an EMBL/GenBank/DDBJ whole genome shotgun (WGS) entry which is preliminary data.</text>
</comment>
<dbReference type="Gene3D" id="3.40.50.1460">
    <property type="match status" value="1"/>
</dbReference>
<name>X1JZF2_9ZZZZ</name>